<evidence type="ECO:0000256" key="8">
    <source>
        <dbReference type="HAMAP-Rule" id="MF_00157"/>
    </source>
</evidence>
<keyword evidence="3 8" id="KW-0540">Nuclease</keyword>
<evidence type="ECO:0000256" key="4">
    <source>
        <dbReference type="ARBA" id="ARBA00022723"/>
    </source>
</evidence>
<feature type="binding site" evidence="8">
    <location>
        <position position="23"/>
    </location>
    <ligand>
        <name>Mg(2+)</name>
        <dbReference type="ChEBI" id="CHEBI:18420"/>
        <label>1</label>
        <note>catalytic</note>
    </ligand>
</feature>
<dbReference type="InterPro" id="IPR012337">
    <property type="entry name" value="RNaseH-like_sf"/>
</dbReference>
<keyword evidence="11" id="KW-1185">Reference proteome</keyword>
<comment type="similarity">
    <text evidence="8">Belongs to the RNase T family.</text>
</comment>
<dbReference type="CDD" id="cd06134">
    <property type="entry name" value="RNaseT"/>
    <property type="match status" value="1"/>
</dbReference>
<sequence>MSNNTISQLMAERFRGYLPVVIDVETAGFNSRTDALLEIAAVTLTMDEQGYLIIDQSFMAEVEPFEGANLEKAALDFTGIDPYDPNRESIPEIEAMEQIFKPIRKAVKAHGCKRAILVGHNASFDHGFVSAAAARSDIKRNPFHPFSTFDTATLAGLAYGQTVLAKACDVAGIPFDGRLAHSALYDTEKTAELFCGIINRWKDLGGWDMVLALQDHD</sequence>
<dbReference type="GO" id="GO:0003676">
    <property type="term" value="F:nucleic acid binding"/>
    <property type="evidence" value="ECO:0007669"/>
    <property type="project" value="InterPro"/>
</dbReference>
<feature type="site" description="Important for substrate binding and specificity" evidence="8">
    <location>
        <position position="124"/>
    </location>
</feature>
<evidence type="ECO:0000259" key="9">
    <source>
        <dbReference type="SMART" id="SM00479"/>
    </source>
</evidence>
<feature type="active site" description="Proton donor/acceptor" evidence="8">
    <location>
        <position position="181"/>
    </location>
</feature>
<evidence type="ECO:0000313" key="11">
    <source>
        <dbReference type="Proteomes" id="UP000198623"/>
    </source>
</evidence>
<dbReference type="GO" id="GO:0008408">
    <property type="term" value="F:3'-5' exonuclease activity"/>
    <property type="evidence" value="ECO:0007669"/>
    <property type="project" value="TreeGrafter"/>
</dbReference>
<feature type="binding site" evidence="8">
    <location>
        <position position="186"/>
    </location>
    <ligand>
        <name>Mg(2+)</name>
        <dbReference type="ChEBI" id="CHEBI:18420"/>
        <label>2</label>
        <note>catalytic</note>
    </ligand>
</feature>
<comment type="cofactor">
    <cofactor evidence="8">
        <name>Mg(2+)</name>
        <dbReference type="ChEBI" id="CHEBI:18420"/>
    </cofactor>
    <text evidence="8">Binds two Mg(2+) per subunit. The active form of the enzyme binds two Mg(2+) ions in its active site. The first Mg(2+) forms only one salt bridge with the protein.</text>
</comment>
<keyword evidence="7 8" id="KW-0460">Magnesium</keyword>
<dbReference type="FunFam" id="3.30.420.10:FF:000009">
    <property type="entry name" value="Ribonuclease T"/>
    <property type="match status" value="1"/>
</dbReference>
<dbReference type="EC" id="3.1.13.-" evidence="8"/>
<dbReference type="InterPro" id="IPR013520">
    <property type="entry name" value="Ribonucl_H"/>
</dbReference>
<dbReference type="Gene3D" id="3.30.420.10">
    <property type="entry name" value="Ribonuclease H-like superfamily/Ribonuclease H"/>
    <property type="match status" value="1"/>
</dbReference>
<accession>A0A1I2NSA9</accession>
<organism evidence="10 11">
    <name type="scientific">Neptunomonas qingdaonensis</name>
    <dbReference type="NCBI Taxonomy" id="1045558"/>
    <lineage>
        <taxon>Bacteria</taxon>
        <taxon>Pseudomonadati</taxon>
        <taxon>Pseudomonadota</taxon>
        <taxon>Gammaproteobacteria</taxon>
        <taxon>Oceanospirillales</taxon>
        <taxon>Oceanospirillaceae</taxon>
        <taxon>Neptunomonas</taxon>
    </lineage>
</organism>
<dbReference type="Proteomes" id="UP000198623">
    <property type="component" value="Unassembled WGS sequence"/>
</dbReference>
<feature type="binding site" evidence="8">
    <location>
        <position position="181"/>
    </location>
    <ligand>
        <name>Mg(2+)</name>
        <dbReference type="ChEBI" id="CHEBI:18420"/>
        <label>2</label>
        <note>catalytic</note>
    </ligand>
</feature>
<protein>
    <recommendedName>
        <fullName evidence="8">Ribonuclease T</fullName>
        <ecNumber evidence="8">3.1.13.-</ecNumber>
    </recommendedName>
    <alternativeName>
        <fullName evidence="8">Exoribonuclease T</fullName>
        <shortName evidence="8">RNase T</shortName>
    </alternativeName>
</protein>
<feature type="site" description="Important for substrate binding and specificity" evidence="8">
    <location>
        <position position="146"/>
    </location>
</feature>
<evidence type="ECO:0000256" key="7">
    <source>
        <dbReference type="ARBA" id="ARBA00022842"/>
    </source>
</evidence>
<comment type="subunit">
    <text evidence="1 8">Homodimer.</text>
</comment>
<dbReference type="AlphaFoldDB" id="A0A1I2NSA9"/>
<dbReference type="GO" id="GO:0045004">
    <property type="term" value="P:DNA replication proofreading"/>
    <property type="evidence" value="ECO:0007669"/>
    <property type="project" value="TreeGrafter"/>
</dbReference>
<keyword evidence="4 8" id="KW-0479">Metal-binding</keyword>
<evidence type="ECO:0000256" key="2">
    <source>
        <dbReference type="ARBA" id="ARBA00022694"/>
    </source>
</evidence>
<dbReference type="GO" id="GO:0005829">
    <property type="term" value="C:cytosol"/>
    <property type="evidence" value="ECO:0007669"/>
    <property type="project" value="TreeGrafter"/>
</dbReference>
<keyword evidence="2 8" id="KW-0819">tRNA processing</keyword>
<dbReference type="InterPro" id="IPR005987">
    <property type="entry name" value="RNase_T"/>
</dbReference>
<dbReference type="SUPFAM" id="SSF53098">
    <property type="entry name" value="Ribonuclease H-like"/>
    <property type="match status" value="1"/>
</dbReference>
<feature type="site" description="Important for substrate binding and specificity" evidence="8">
    <location>
        <position position="77"/>
    </location>
</feature>
<dbReference type="STRING" id="1045558.SAMN05216175_10355"/>
<dbReference type="HAMAP" id="MF_00157">
    <property type="entry name" value="RNase_T"/>
    <property type="match status" value="1"/>
</dbReference>
<dbReference type="SMART" id="SM00479">
    <property type="entry name" value="EXOIII"/>
    <property type="match status" value="1"/>
</dbReference>
<dbReference type="EMBL" id="FOOU01000003">
    <property type="protein sequence ID" value="SFG05890.1"/>
    <property type="molecule type" value="Genomic_DNA"/>
</dbReference>
<dbReference type="GO" id="GO:0016896">
    <property type="term" value="F:RNA exonuclease activity, producing 5'-phosphomonoesters"/>
    <property type="evidence" value="ECO:0007669"/>
    <property type="project" value="UniProtKB-UniRule"/>
</dbReference>
<name>A0A1I2NSA9_9GAMM</name>
<evidence type="ECO:0000313" key="10">
    <source>
        <dbReference type="EMBL" id="SFG05890.1"/>
    </source>
</evidence>
<keyword evidence="5 8" id="KW-0378">Hydrolase</keyword>
<evidence type="ECO:0000256" key="1">
    <source>
        <dbReference type="ARBA" id="ARBA00011738"/>
    </source>
</evidence>
<comment type="function">
    <text evidence="8">Trims short 3' overhangs of a variety of RNA species, leaving a one or two nucleotide 3' overhang. Responsible for the end-turnover of tRNA: specifically removes the terminal AMP residue from uncharged tRNA (tRNA-C-C-A). Also appears to be involved in tRNA biosynthesis.</text>
</comment>
<proteinExistence type="inferred from homology"/>
<keyword evidence="6 8" id="KW-0269">Exonuclease</keyword>
<feature type="site" description="Important for substrate binding and specificity" evidence="8">
    <location>
        <position position="29"/>
    </location>
</feature>
<dbReference type="GO" id="GO:0008033">
    <property type="term" value="P:tRNA processing"/>
    <property type="evidence" value="ECO:0007669"/>
    <property type="project" value="UniProtKB-KW"/>
</dbReference>
<dbReference type="PANTHER" id="PTHR30231">
    <property type="entry name" value="DNA POLYMERASE III SUBUNIT EPSILON"/>
    <property type="match status" value="1"/>
</dbReference>
<feature type="binding site" evidence="8">
    <location>
        <position position="25"/>
    </location>
    <ligand>
        <name>Mg(2+)</name>
        <dbReference type="ChEBI" id="CHEBI:18420"/>
        <label>2</label>
        <note>catalytic</note>
    </ligand>
</feature>
<evidence type="ECO:0000256" key="5">
    <source>
        <dbReference type="ARBA" id="ARBA00022801"/>
    </source>
</evidence>
<dbReference type="InterPro" id="IPR036397">
    <property type="entry name" value="RNaseH_sf"/>
</dbReference>
<dbReference type="GO" id="GO:0000287">
    <property type="term" value="F:magnesium ion binding"/>
    <property type="evidence" value="ECO:0007669"/>
    <property type="project" value="UniProtKB-UniRule"/>
</dbReference>
<dbReference type="Pfam" id="PF00929">
    <property type="entry name" value="RNase_T"/>
    <property type="match status" value="1"/>
</dbReference>
<dbReference type="PANTHER" id="PTHR30231:SF2">
    <property type="entry name" value="RIBONUCLEASE T"/>
    <property type="match status" value="1"/>
</dbReference>
<feature type="binding site" evidence="8">
    <location>
        <position position="23"/>
    </location>
    <ligand>
        <name>Mg(2+)</name>
        <dbReference type="ChEBI" id="CHEBI:18420"/>
        <label>2</label>
        <note>catalytic</note>
    </ligand>
</feature>
<gene>
    <name evidence="8" type="primary">rnt</name>
    <name evidence="10" type="ORF">SAMN05216175_10355</name>
</gene>
<dbReference type="NCBIfam" id="TIGR01298">
    <property type="entry name" value="RNaseT"/>
    <property type="match status" value="1"/>
</dbReference>
<reference evidence="11" key="1">
    <citation type="submission" date="2016-10" db="EMBL/GenBank/DDBJ databases">
        <authorList>
            <person name="Varghese N."/>
            <person name="Submissions S."/>
        </authorList>
    </citation>
    <scope>NUCLEOTIDE SEQUENCE [LARGE SCALE GENOMIC DNA]</scope>
    <source>
        <strain evidence="11">CGMCC 1.10971</strain>
    </source>
</reference>
<evidence type="ECO:0000256" key="6">
    <source>
        <dbReference type="ARBA" id="ARBA00022839"/>
    </source>
</evidence>
<evidence type="ECO:0000256" key="3">
    <source>
        <dbReference type="ARBA" id="ARBA00022722"/>
    </source>
</evidence>
<feature type="domain" description="Exonuclease" evidence="9">
    <location>
        <begin position="18"/>
        <end position="203"/>
    </location>
</feature>